<proteinExistence type="predicted"/>
<keyword evidence="2" id="KW-1185">Reference proteome</keyword>
<evidence type="ECO:0000313" key="1">
    <source>
        <dbReference type="EMBL" id="CAG8734126.1"/>
    </source>
</evidence>
<sequence>MHAIKQRIKKKGLREKTNLFLKRVVCQSPIFEKENPDEEIAGTMKHNTKTLGTLRDITIDQMRNLSYVSMKLV</sequence>
<name>A0ACA9Q3G1_9GLOM</name>
<reference evidence="1" key="1">
    <citation type="submission" date="2021-06" db="EMBL/GenBank/DDBJ databases">
        <authorList>
            <person name="Kallberg Y."/>
            <person name="Tangrot J."/>
            <person name="Rosling A."/>
        </authorList>
    </citation>
    <scope>NUCLEOTIDE SEQUENCE</scope>
    <source>
        <strain evidence="1">28 12/20/2015</strain>
    </source>
</reference>
<organism evidence="1 2">
    <name type="scientific">Cetraspora pellucida</name>
    <dbReference type="NCBI Taxonomy" id="1433469"/>
    <lineage>
        <taxon>Eukaryota</taxon>
        <taxon>Fungi</taxon>
        <taxon>Fungi incertae sedis</taxon>
        <taxon>Mucoromycota</taxon>
        <taxon>Glomeromycotina</taxon>
        <taxon>Glomeromycetes</taxon>
        <taxon>Diversisporales</taxon>
        <taxon>Gigasporaceae</taxon>
        <taxon>Cetraspora</taxon>
    </lineage>
</organism>
<evidence type="ECO:0000313" key="2">
    <source>
        <dbReference type="Proteomes" id="UP000789366"/>
    </source>
</evidence>
<gene>
    <name evidence="1" type="ORF">SPELUC_LOCUS13330</name>
</gene>
<feature type="non-terminal residue" evidence="1">
    <location>
        <position position="73"/>
    </location>
</feature>
<dbReference type="Proteomes" id="UP000789366">
    <property type="component" value="Unassembled WGS sequence"/>
</dbReference>
<protein>
    <submittedName>
        <fullName evidence="1">5732_t:CDS:1</fullName>
    </submittedName>
</protein>
<dbReference type="EMBL" id="CAJVPW010034676">
    <property type="protein sequence ID" value="CAG8734126.1"/>
    <property type="molecule type" value="Genomic_DNA"/>
</dbReference>
<accession>A0ACA9Q3G1</accession>
<comment type="caution">
    <text evidence="1">The sequence shown here is derived from an EMBL/GenBank/DDBJ whole genome shotgun (WGS) entry which is preliminary data.</text>
</comment>